<name>A0ABQ8UZX1_9EUKA</name>
<keyword evidence="3" id="KW-1185">Reference proteome</keyword>
<protein>
    <submittedName>
        <fullName evidence="2">Uncharacterized protein</fullName>
    </submittedName>
</protein>
<keyword evidence="1" id="KW-0175">Coiled coil</keyword>
<reference evidence="2" key="1">
    <citation type="journal article" date="2022" name="bioRxiv">
        <title>Genomics of Preaxostyla Flagellates Illuminates Evolutionary Transitions and the Path Towards Mitochondrial Loss.</title>
        <authorList>
            <person name="Novak L.V.F."/>
            <person name="Treitli S.C."/>
            <person name="Pyrih J."/>
            <person name="Halakuc P."/>
            <person name="Pipaliya S.V."/>
            <person name="Vacek V."/>
            <person name="Brzon O."/>
            <person name="Soukal P."/>
            <person name="Eme L."/>
            <person name="Dacks J.B."/>
            <person name="Karnkowska A."/>
            <person name="Elias M."/>
            <person name="Hampl V."/>
        </authorList>
    </citation>
    <scope>NUCLEOTIDE SEQUENCE</scope>
    <source>
        <strain evidence="2">RCP-MX</strain>
    </source>
</reference>
<accession>A0ABQ8UZX1</accession>
<sequence length="135" mass="14728">MACGYADVGCPTSCPQCDLAAHERDGMAAHMGLLRQCLAGTSLELAQTRHELTQTQHELVESKVTQSGTVAALNQTQHDLAQTKAQLAQTQQELAAVRAQIDQLKSRVGPALLPGLFLHEKFGKALFFKLFFWHG</sequence>
<comment type="caution">
    <text evidence="2">The sequence shown here is derived from an EMBL/GenBank/DDBJ whole genome shotgun (WGS) entry which is preliminary data.</text>
</comment>
<gene>
    <name evidence="2" type="ORF">PAPYR_981</name>
</gene>
<evidence type="ECO:0000313" key="2">
    <source>
        <dbReference type="EMBL" id="KAJ4462360.1"/>
    </source>
</evidence>
<organism evidence="2 3">
    <name type="scientific">Paratrimastix pyriformis</name>
    <dbReference type="NCBI Taxonomy" id="342808"/>
    <lineage>
        <taxon>Eukaryota</taxon>
        <taxon>Metamonada</taxon>
        <taxon>Preaxostyla</taxon>
        <taxon>Paratrimastigidae</taxon>
        <taxon>Paratrimastix</taxon>
    </lineage>
</organism>
<evidence type="ECO:0000313" key="3">
    <source>
        <dbReference type="Proteomes" id="UP001141327"/>
    </source>
</evidence>
<dbReference type="EMBL" id="JAPMOS010000003">
    <property type="protein sequence ID" value="KAJ4462360.1"/>
    <property type="molecule type" value="Genomic_DNA"/>
</dbReference>
<dbReference type="Proteomes" id="UP001141327">
    <property type="component" value="Unassembled WGS sequence"/>
</dbReference>
<proteinExistence type="predicted"/>
<feature type="coiled-coil region" evidence="1">
    <location>
        <begin position="73"/>
        <end position="107"/>
    </location>
</feature>
<evidence type="ECO:0000256" key="1">
    <source>
        <dbReference type="SAM" id="Coils"/>
    </source>
</evidence>